<dbReference type="GO" id="GO:0008320">
    <property type="term" value="F:protein transmembrane transporter activity"/>
    <property type="evidence" value="ECO:0007669"/>
    <property type="project" value="TreeGrafter"/>
</dbReference>
<keyword evidence="1" id="KW-1134">Transmembrane beta strand</keyword>
<evidence type="ECO:0000313" key="7">
    <source>
        <dbReference type="Proteomes" id="UP000297475"/>
    </source>
</evidence>
<dbReference type="InterPro" id="IPR051544">
    <property type="entry name" value="TPS_OM_transporter"/>
</dbReference>
<dbReference type="PANTHER" id="PTHR34597:SF3">
    <property type="entry name" value="OUTER MEMBRANE TRANSPORTER CDIB"/>
    <property type="match status" value="1"/>
</dbReference>
<accession>A0A4Z0W8E2</accession>
<dbReference type="Gene3D" id="2.40.160.50">
    <property type="entry name" value="membrane protein fhac: a member of the omp85/tpsb transporter family"/>
    <property type="match status" value="1"/>
</dbReference>
<evidence type="ECO:0000259" key="5">
    <source>
        <dbReference type="Pfam" id="PF08479"/>
    </source>
</evidence>
<dbReference type="Gene3D" id="3.10.20.310">
    <property type="entry name" value="membrane protein fhac"/>
    <property type="match status" value="1"/>
</dbReference>
<feature type="domain" description="Haemolysin activator HlyB C-terminal" evidence="4">
    <location>
        <begin position="228"/>
        <end position="504"/>
    </location>
</feature>
<dbReference type="Proteomes" id="UP000297475">
    <property type="component" value="Unassembled WGS sequence"/>
</dbReference>
<dbReference type="GO" id="GO:0098046">
    <property type="term" value="C:type V protein secretion system complex"/>
    <property type="evidence" value="ECO:0007669"/>
    <property type="project" value="TreeGrafter"/>
</dbReference>
<gene>
    <name evidence="6" type="ORF">E4656_14340</name>
</gene>
<organism evidence="6 7">
    <name type="scientific">Natronospirillum operosum</name>
    <dbReference type="NCBI Taxonomy" id="2759953"/>
    <lineage>
        <taxon>Bacteria</taxon>
        <taxon>Pseudomonadati</taxon>
        <taxon>Pseudomonadota</taxon>
        <taxon>Gammaproteobacteria</taxon>
        <taxon>Oceanospirillales</taxon>
        <taxon>Natronospirillaceae</taxon>
        <taxon>Natronospirillum</taxon>
    </lineage>
</organism>
<keyword evidence="7" id="KW-1185">Reference proteome</keyword>
<evidence type="ECO:0000256" key="3">
    <source>
        <dbReference type="ARBA" id="ARBA00023237"/>
    </source>
</evidence>
<name>A0A4Z0W8E2_9GAMM</name>
<evidence type="ECO:0000256" key="2">
    <source>
        <dbReference type="ARBA" id="ARBA00022692"/>
    </source>
</evidence>
<dbReference type="Pfam" id="PF03865">
    <property type="entry name" value="ShlB"/>
    <property type="match status" value="1"/>
</dbReference>
<dbReference type="GO" id="GO:0046819">
    <property type="term" value="P:protein secretion by the type V secretion system"/>
    <property type="evidence" value="ECO:0007669"/>
    <property type="project" value="TreeGrafter"/>
</dbReference>
<dbReference type="OrthoDB" id="572300at2"/>
<evidence type="ECO:0000256" key="1">
    <source>
        <dbReference type="ARBA" id="ARBA00022452"/>
    </source>
</evidence>
<dbReference type="InterPro" id="IPR005565">
    <property type="entry name" value="Hemolysn_activator_HlyB_C"/>
</dbReference>
<protein>
    <submittedName>
        <fullName evidence="6">ShlB/FhaC/HecB family hemolysin secretion/activation protein</fullName>
    </submittedName>
</protein>
<evidence type="ECO:0000259" key="4">
    <source>
        <dbReference type="Pfam" id="PF03865"/>
    </source>
</evidence>
<keyword evidence="3" id="KW-0998">Cell outer membrane</keyword>
<keyword evidence="2" id="KW-0812">Transmembrane</keyword>
<proteinExistence type="predicted"/>
<evidence type="ECO:0000313" key="6">
    <source>
        <dbReference type="EMBL" id="TGG92055.1"/>
    </source>
</evidence>
<reference evidence="6 7" key="1">
    <citation type="submission" date="2019-04" db="EMBL/GenBank/DDBJ databases">
        <title>Natronospirillum operosus gen. nov., sp. nov., a haloalkaliphilic satellite isolated from decaying biomass of laboratory culture of cyanobacterium Geitlerinema sp. and proposal of Natronospirillaceae fam. nov. and Saccharospirillaceae fam. nov.</title>
        <authorList>
            <person name="Kevbrin V."/>
            <person name="Boltyanskaya Y."/>
            <person name="Koziaeva V."/>
            <person name="Grouzdev D.S."/>
            <person name="Park M."/>
            <person name="Cho J."/>
        </authorList>
    </citation>
    <scope>NUCLEOTIDE SEQUENCE [LARGE SCALE GENOMIC DNA]</scope>
    <source>
        <strain evidence="6 7">G-116</strain>
    </source>
</reference>
<dbReference type="AlphaFoldDB" id="A0A4Z0W8E2"/>
<sequence>MSWRGTGRFSLPVRLLAYSQLGLWMWLPLHAYGQSALDPLPDMIQPGGMRPDATIRVPPESADSVLEIPPVVERPLSAEEGERIVVERFELVGIRDLPQYDISRAEIEELVEEARLERPEGFTIGQLEAVTDRITNYYRARGLILANAILPVQSVTDGVVELQVIEGRLGRILTEGNEIYSQGTLTRPFSHLLGEPVHQQEVESSLLVLTDFPGLVAFGMFQPGQRVGETDLLVRVPNEDRFNITVRTDNHGSDTTGLWRGRATAEWNNVTGNADQLGLTLQHTIMPANSFFASLDYQVIINRYWRASAYARRNSFTVGGDFEVLEIAGTSHQFGVAGEYIWLRSRERNLSTRLELGSRHAETERLGSQTNEDRLTVLTLGINYDSVDTRFGGLNYAGLEVSKGFNDILWAMGDADSAESLSPDQRPSRLGGSGDYAEGGFLKLLTFYSRLQNVTSNSSLLARTEFQYSPDLLVPMEQYAVGGPDHVRGFQSSYALYDTGGLASLEYIVQAPFLGDQQAFGGWRWGELLQVSVFYDHATGMKNDPLISEVDGWFQMSSVGAGLRFGIPDQLTSRLQLAVPLIDESEQDDEDTPKVWFDLAWHF</sequence>
<dbReference type="InterPro" id="IPR013686">
    <property type="entry name" value="Polypept-transport_assoc_ShlB"/>
</dbReference>
<dbReference type="Pfam" id="PF08479">
    <property type="entry name" value="POTRA_2"/>
    <property type="match status" value="1"/>
</dbReference>
<comment type="caution">
    <text evidence="6">The sequence shown here is derived from an EMBL/GenBank/DDBJ whole genome shotgun (WGS) entry which is preliminary data.</text>
</comment>
<dbReference type="EMBL" id="SRMF01000006">
    <property type="protein sequence ID" value="TGG92055.1"/>
    <property type="molecule type" value="Genomic_DNA"/>
</dbReference>
<feature type="domain" description="Polypeptide-transport-associated ShlB-type" evidence="5">
    <location>
        <begin position="118"/>
        <end position="167"/>
    </location>
</feature>
<dbReference type="PANTHER" id="PTHR34597">
    <property type="entry name" value="SLR1661 PROTEIN"/>
    <property type="match status" value="1"/>
</dbReference>
<keyword evidence="1" id="KW-0472">Membrane</keyword>